<evidence type="ECO:0000259" key="4">
    <source>
        <dbReference type="PROSITE" id="PS51304"/>
    </source>
</evidence>
<dbReference type="OMA" id="PLERIHW"/>
<dbReference type="FunFam" id="2.60.120.200:FF:000124">
    <property type="entry name" value="Galectin-4"/>
    <property type="match status" value="2"/>
</dbReference>
<name>A0A3P8Z0M8_ESOLU</name>
<dbReference type="PANTHER" id="PTHR11346:SF32">
    <property type="entry name" value="GALECTIN-4"/>
    <property type="match status" value="1"/>
</dbReference>
<dbReference type="SUPFAM" id="SSF49899">
    <property type="entry name" value="Concanavalin A-like lectins/glucanases"/>
    <property type="match status" value="2"/>
</dbReference>
<dbReference type="Ensembl" id="ENSELUT00000042229.3">
    <property type="protein sequence ID" value="ENSELUP00000022354.1"/>
    <property type="gene ID" value="ENSELUG00000021319.3"/>
</dbReference>
<dbReference type="GO" id="GO:0030246">
    <property type="term" value="F:carbohydrate binding"/>
    <property type="evidence" value="ECO:0007669"/>
    <property type="project" value="UniProtKB-UniRule"/>
</dbReference>
<reference evidence="6" key="1">
    <citation type="journal article" date="2014" name="PLoS ONE">
        <title>The genome and linkage map of the northern pike (Esox lucius): conserved synteny revealed between the salmonid sister group and the Neoteleostei.</title>
        <authorList>
            <person name="Rondeau E.B."/>
            <person name="Minkley D.R."/>
            <person name="Leong J.S."/>
            <person name="Messmer A.M."/>
            <person name="Jantzen J.R."/>
            <person name="von Schalburg K.R."/>
            <person name="Lemon C."/>
            <person name="Bird N.H."/>
            <person name="Koop B.F."/>
        </authorList>
    </citation>
    <scope>NUCLEOTIDE SEQUENCE</scope>
</reference>
<keyword evidence="1 3" id="KW-0430">Lectin</keyword>
<dbReference type="PANTHER" id="PTHR11346">
    <property type="entry name" value="GALECTIN"/>
    <property type="match status" value="1"/>
</dbReference>
<dbReference type="SMART" id="SM00908">
    <property type="entry name" value="Gal-bind_lectin"/>
    <property type="match status" value="2"/>
</dbReference>
<evidence type="ECO:0000256" key="1">
    <source>
        <dbReference type="ARBA" id="ARBA00022734"/>
    </source>
</evidence>
<evidence type="ECO:0000256" key="2">
    <source>
        <dbReference type="ARBA" id="ARBA00022737"/>
    </source>
</evidence>
<dbReference type="InterPro" id="IPR013320">
    <property type="entry name" value="ConA-like_dom_sf"/>
</dbReference>
<evidence type="ECO:0000313" key="5">
    <source>
        <dbReference type="Ensembl" id="ENSELUP00000022354.1"/>
    </source>
</evidence>
<dbReference type="AlphaFoldDB" id="A0A3P8Z0M8"/>
<dbReference type="InterPro" id="IPR001079">
    <property type="entry name" value="Galectin_CRD"/>
</dbReference>
<sequence>MFVSPAGYQPVYNPSVPYVGPIYGGLRSGMSVYIQGVIPLEASSFLLNLQGGEAEGSDIGFHFSPHLDDSCVVLNNCQGGEWGSEEKIESLPFSKENAFEIIITIIQEGYQVKVNGQDFHTFLHRLPVETVNALQIGGDVSIQTISFLGGAVSAGDEGENLPALSGNAVFYPAAPYAHNFPGGLTPQKTFIIRGLVPPGAYRFTVNLLVGSTQNIAFHLNPRIQEGAVVRNSLMEENWGQEERDVNFNPFQEGQYVDFVIRCEAEMFKVFVNGQHMCDYAHRYSTLSEIDTLEVAGDIQISYVSA</sequence>
<gene>
    <name evidence="5" type="primary">CA14</name>
</gene>
<dbReference type="STRING" id="8010.ENSELUP00000022354"/>
<accession>A0A3P8Z0M8</accession>
<organism evidence="5 6">
    <name type="scientific">Esox lucius</name>
    <name type="common">Northern pike</name>
    <dbReference type="NCBI Taxonomy" id="8010"/>
    <lineage>
        <taxon>Eukaryota</taxon>
        <taxon>Metazoa</taxon>
        <taxon>Chordata</taxon>
        <taxon>Craniata</taxon>
        <taxon>Vertebrata</taxon>
        <taxon>Euteleostomi</taxon>
        <taxon>Actinopterygii</taxon>
        <taxon>Neopterygii</taxon>
        <taxon>Teleostei</taxon>
        <taxon>Protacanthopterygii</taxon>
        <taxon>Esociformes</taxon>
        <taxon>Esocidae</taxon>
        <taxon>Esox</taxon>
    </lineage>
</organism>
<dbReference type="KEGG" id="els:105027021"/>
<dbReference type="GeneTree" id="ENSGT00940000160378"/>
<dbReference type="InParanoid" id="A0A3P8Z0M8"/>
<dbReference type="CDD" id="cd00070">
    <property type="entry name" value="GLECT"/>
    <property type="match status" value="2"/>
</dbReference>
<dbReference type="Bgee" id="ENSELUG00000021319">
    <property type="expression patterns" value="Expressed in embryo and 5 other cell types or tissues"/>
</dbReference>
<dbReference type="Pfam" id="PF00337">
    <property type="entry name" value="Gal-bind_lectin"/>
    <property type="match status" value="2"/>
</dbReference>
<proteinExistence type="predicted"/>
<dbReference type="PROSITE" id="PS51304">
    <property type="entry name" value="GALECTIN"/>
    <property type="match status" value="2"/>
</dbReference>
<keyword evidence="6" id="KW-1185">Reference proteome</keyword>
<keyword evidence="2" id="KW-0677">Repeat</keyword>
<dbReference type="InterPro" id="IPR044156">
    <property type="entry name" value="Galectin-like"/>
</dbReference>
<dbReference type="Gene3D" id="2.60.120.200">
    <property type="match status" value="2"/>
</dbReference>
<dbReference type="Proteomes" id="UP000265140">
    <property type="component" value="Chromosome 1"/>
</dbReference>
<protein>
    <recommendedName>
        <fullName evidence="3">Galectin</fullName>
    </recommendedName>
</protein>
<dbReference type="OrthoDB" id="6251307at2759"/>
<reference evidence="5" key="3">
    <citation type="submission" date="2025-08" db="UniProtKB">
        <authorList>
            <consortium name="Ensembl"/>
        </authorList>
    </citation>
    <scope>IDENTIFICATION</scope>
</reference>
<feature type="domain" description="Galectin" evidence="4">
    <location>
        <begin position="18"/>
        <end position="148"/>
    </location>
</feature>
<reference evidence="5" key="4">
    <citation type="submission" date="2025-09" db="UniProtKB">
        <authorList>
            <consortium name="Ensembl"/>
        </authorList>
    </citation>
    <scope>IDENTIFICATION</scope>
</reference>
<reference evidence="5" key="2">
    <citation type="submission" date="2020-02" db="EMBL/GenBank/DDBJ databases">
        <title>Esox lucius (northern pike) genome, fEsoLuc1, primary haplotype.</title>
        <authorList>
            <person name="Myers G."/>
            <person name="Karagic N."/>
            <person name="Meyer A."/>
            <person name="Pippel M."/>
            <person name="Reichard M."/>
            <person name="Winkler S."/>
            <person name="Tracey A."/>
            <person name="Sims Y."/>
            <person name="Howe K."/>
            <person name="Rhie A."/>
            <person name="Formenti G."/>
            <person name="Durbin R."/>
            <person name="Fedrigo O."/>
            <person name="Jarvis E.D."/>
        </authorList>
    </citation>
    <scope>NUCLEOTIDE SEQUENCE [LARGE SCALE GENOMIC DNA]</scope>
</reference>
<feature type="domain" description="Galectin" evidence="4">
    <location>
        <begin position="176"/>
        <end position="305"/>
    </location>
</feature>
<evidence type="ECO:0000313" key="6">
    <source>
        <dbReference type="Proteomes" id="UP000265140"/>
    </source>
</evidence>
<dbReference type="SMART" id="SM00276">
    <property type="entry name" value="GLECT"/>
    <property type="match status" value="2"/>
</dbReference>
<evidence type="ECO:0000256" key="3">
    <source>
        <dbReference type="RuleBase" id="RU102079"/>
    </source>
</evidence>